<reference evidence="2 3" key="2">
    <citation type="submission" date="2016-08" db="EMBL/GenBank/DDBJ databases">
        <title>Pervasive Adenine N6-methylation of Active Genes in Fungi.</title>
        <authorList>
            <consortium name="DOE Joint Genome Institute"/>
            <person name="Mondo S.J."/>
            <person name="Dannebaum R.O."/>
            <person name="Kuo R.C."/>
            <person name="Labutti K."/>
            <person name="Haridas S."/>
            <person name="Kuo A."/>
            <person name="Salamov A."/>
            <person name="Ahrendt S.R."/>
            <person name="Lipzen A."/>
            <person name="Sullivan W."/>
            <person name="Andreopoulos W.B."/>
            <person name="Clum A."/>
            <person name="Lindquist E."/>
            <person name="Daum C."/>
            <person name="Ramamoorthy G.K."/>
            <person name="Gryganskyi A."/>
            <person name="Culley D."/>
            <person name="Magnuson J.K."/>
            <person name="James T.Y."/>
            <person name="O'Malley M.A."/>
            <person name="Stajich J.E."/>
            <person name="Spatafora J.W."/>
            <person name="Visel A."/>
            <person name="Grigoriev I.V."/>
        </authorList>
    </citation>
    <scope>NUCLEOTIDE SEQUENCE [LARGE SCALE GENOMIC DNA]</scope>
    <source>
        <strain evidence="3">finn</strain>
    </source>
</reference>
<sequence length="274" mass="32409">MKPNVKLIKDEKLIYRYIKNKNDQNEHSDTNNNYFSQRCSFEDIIFKAFLRGLFFGCVFSVILWKFFKNIPLKFLIIQCLLCTLFNILYDFKSFSSTKYLVICTSDSFEDNNAIFNSKNRIKHKIHNNCYVYCGNNNSYIIEGNLDELIFLRDKIISAIKLSYTSKENSDNILENNDYKIDKIKNNLKKPMINHDFLFNNTSREVKKIKKRSHNSKANQAEFRKDSNKIVKNKYINLLNRNSNLKSIKNPKCNLLNRSKNIEMDLKQKGVNNKN</sequence>
<keyword evidence="1" id="KW-1133">Transmembrane helix</keyword>
<keyword evidence="3" id="KW-1185">Reference proteome</keyword>
<organism evidence="2 3">
    <name type="scientific">Piromyces finnis</name>
    <dbReference type="NCBI Taxonomy" id="1754191"/>
    <lineage>
        <taxon>Eukaryota</taxon>
        <taxon>Fungi</taxon>
        <taxon>Fungi incertae sedis</taxon>
        <taxon>Chytridiomycota</taxon>
        <taxon>Chytridiomycota incertae sedis</taxon>
        <taxon>Neocallimastigomycetes</taxon>
        <taxon>Neocallimastigales</taxon>
        <taxon>Neocallimastigaceae</taxon>
        <taxon>Piromyces</taxon>
    </lineage>
</organism>
<keyword evidence="1" id="KW-0472">Membrane</keyword>
<comment type="caution">
    <text evidence="2">The sequence shown here is derived from an EMBL/GenBank/DDBJ whole genome shotgun (WGS) entry which is preliminary data.</text>
</comment>
<evidence type="ECO:0000256" key="1">
    <source>
        <dbReference type="SAM" id="Phobius"/>
    </source>
</evidence>
<feature type="non-terminal residue" evidence="2">
    <location>
        <position position="274"/>
    </location>
</feature>
<feature type="transmembrane region" description="Helical" evidence="1">
    <location>
        <begin position="44"/>
        <end position="64"/>
    </location>
</feature>
<dbReference type="Proteomes" id="UP000193719">
    <property type="component" value="Unassembled WGS sequence"/>
</dbReference>
<reference evidence="2 3" key="1">
    <citation type="submission" date="2016-08" db="EMBL/GenBank/DDBJ databases">
        <title>Genomes of anaerobic fungi encode conserved fungal cellulosomes for biomass hydrolysis.</title>
        <authorList>
            <consortium name="DOE Joint Genome Institute"/>
            <person name="Haitjema C.H."/>
            <person name="Gilmore S.P."/>
            <person name="Henske J.K."/>
            <person name="Solomon K.V."/>
            <person name="De Groot R."/>
            <person name="Kuo A."/>
            <person name="Mondo S.J."/>
            <person name="Salamov A.A."/>
            <person name="Labutti K."/>
            <person name="Zhao Z."/>
            <person name="Chiniquy J."/>
            <person name="Barry K."/>
            <person name="Brewer H.M."/>
            <person name="Purvine S.O."/>
            <person name="Wright A.T."/>
            <person name="Boxma B."/>
            <person name="Van Alen T."/>
            <person name="Hackstein J.H."/>
            <person name="Baker S.E."/>
            <person name="Grigoriev I.V."/>
            <person name="O'Malley M.A."/>
        </authorList>
    </citation>
    <scope>NUCLEOTIDE SEQUENCE [LARGE SCALE GENOMIC DNA]</scope>
    <source>
        <strain evidence="3">finn</strain>
    </source>
</reference>
<protein>
    <submittedName>
        <fullName evidence="2">Uncharacterized protein</fullName>
    </submittedName>
</protein>
<evidence type="ECO:0000313" key="3">
    <source>
        <dbReference type="Proteomes" id="UP000193719"/>
    </source>
</evidence>
<dbReference type="OrthoDB" id="10471478at2759"/>
<gene>
    <name evidence="2" type="ORF">BCR36DRAFT_321862</name>
</gene>
<proteinExistence type="predicted"/>
<dbReference type="EMBL" id="MCFH01000010">
    <property type="protein sequence ID" value="ORX54670.1"/>
    <property type="molecule type" value="Genomic_DNA"/>
</dbReference>
<keyword evidence="1" id="KW-0812">Transmembrane</keyword>
<dbReference type="AlphaFoldDB" id="A0A1Y1VGS9"/>
<name>A0A1Y1VGS9_9FUNG</name>
<evidence type="ECO:0000313" key="2">
    <source>
        <dbReference type="EMBL" id="ORX54670.1"/>
    </source>
</evidence>
<accession>A0A1Y1VGS9</accession>